<gene>
    <name evidence="3" type="ORF">VB264_15080</name>
</gene>
<name>A0ABU5QPV5_9BACT</name>
<keyword evidence="4" id="KW-1185">Reference proteome</keyword>
<dbReference type="PANTHER" id="PTHR34580">
    <property type="match status" value="1"/>
</dbReference>
<evidence type="ECO:0000259" key="1">
    <source>
        <dbReference type="Pfam" id="PF08279"/>
    </source>
</evidence>
<accession>A0ABU5QPV5</accession>
<dbReference type="Gene3D" id="1.10.10.10">
    <property type="entry name" value="Winged helix-like DNA-binding domain superfamily/Winged helix DNA-binding domain"/>
    <property type="match status" value="1"/>
</dbReference>
<dbReference type="InterPro" id="IPR036390">
    <property type="entry name" value="WH_DNA-bd_sf"/>
</dbReference>
<dbReference type="Pfam" id="PF13280">
    <property type="entry name" value="WYL"/>
    <property type="match status" value="1"/>
</dbReference>
<evidence type="ECO:0000313" key="3">
    <source>
        <dbReference type="EMBL" id="MEA5259118.1"/>
    </source>
</evidence>
<dbReference type="PROSITE" id="PS52050">
    <property type="entry name" value="WYL"/>
    <property type="match status" value="1"/>
</dbReference>
<dbReference type="Pfam" id="PF08279">
    <property type="entry name" value="HTH_11"/>
    <property type="match status" value="1"/>
</dbReference>
<dbReference type="InterPro" id="IPR036388">
    <property type="entry name" value="WH-like_DNA-bd_sf"/>
</dbReference>
<feature type="domain" description="Helix-turn-helix type 11" evidence="1">
    <location>
        <begin position="7"/>
        <end position="58"/>
    </location>
</feature>
<evidence type="ECO:0000259" key="2">
    <source>
        <dbReference type="Pfam" id="PF13280"/>
    </source>
</evidence>
<dbReference type="InterPro" id="IPR026881">
    <property type="entry name" value="WYL_dom"/>
</dbReference>
<dbReference type="EMBL" id="JAYFUL010000025">
    <property type="protein sequence ID" value="MEA5259118.1"/>
    <property type="molecule type" value="Genomic_DNA"/>
</dbReference>
<sequence>MNRIDRLFGIFTLLQSKKYTPAEKIAEKFSISIRTVYRDLKALNESGIPLGFEQNKGYFIVQGFFLPPISLTSDEANALLIMESIVYRFTDKSIQKHYTNALNKVKAVLPNAQKDKIDSLSDTIKIQVPPNREQHNYEYLSTLQQAISAKTIIEFDYKNNTDEISSRRAEPIGLIFYAFNWHLIAWCHKRNDYRDFRVSRIIVVKDTQMPFQKNDHIPLSDYMKLLPVNY</sequence>
<dbReference type="Proteomes" id="UP001304671">
    <property type="component" value="Unassembled WGS sequence"/>
</dbReference>
<dbReference type="InterPro" id="IPR051534">
    <property type="entry name" value="CBASS_pafABC_assoc_protein"/>
</dbReference>
<reference evidence="3 4" key="1">
    <citation type="submission" date="2023-12" db="EMBL/GenBank/DDBJ databases">
        <title>Novel species of the genus Arcicella isolated from rivers.</title>
        <authorList>
            <person name="Lu H."/>
        </authorList>
    </citation>
    <scope>NUCLEOTIDE SEQUENCE [LARGE SCALE GENOMIC DNA]</scope>
    <source>
        <strain evidence="3 4">LMG 21963</strain>
    </source>
</reference>
<comment type="caution">
    <text evidence="3">The sequence shown here is derived from an EMBL/GenBank/DDBJ whole genome shotgun (WGS) entry which is preliminary data.</text>
</comment>
<organism evidence="3 4">
    <name type="scientific">Arcicella aquatica</name>
    <dbReference type="NCBI Taxonomy" id="217141"/>
    <lineage>
        <taxon>Bacteria</taxon>
        <taxon>Pseudomonadati</taxon>
        <taxon>Bacteroidota</taxon>
        <taxon>Cytophagia</taxon>
        <taxon>Cytophagales</taxon>
        <taxon>Flectobacillaceae</taxon>
        <taxon>Arcicella</taxon>
    </lineage>
</organism>
<protein>
    <submittedName>
        <fullName evidence="3">YafY family protein</fullName>
    </submittedName>
</protein>
<dbReference type="RefSeq" id="WP_323250627.1">
    <property type="nucleotide sequence ID" value="NZ_JAYFUL010000025.1"/>
</dbReference>
<dbReference type="PANTHER" id="PTHR34580:SF1">
    <property type="entry name" value="PROTEIN PAFC"/>
    <property type="match status" value="1"/>
</dbReference>
<feature type="domain" description="WYL" evidence="2">
    <location>
        <begin position="138"/>
        <end position="202"/>
    </location>
</feature>
<dbReference type="SUPFAM" id="SSF46785">
    <property type="entry name" value="Winged helix' DNA-binding domain"/>
    <property type="match status" value="1"/>
</dbReference>
<dbReference type="InterPro" id="IPR013196">
    <property type="entry name" value="HTH_11"/>
</dbReference>
<proteinExistence type="predicted"/>
<evidence type="ECO:0000313" key="4">
    <source>
        <dbReference type="Proteomes" id="UP001304671"/>
    </source>
</evidence>